<dbReference type="Proteomes" id="UP000034054">
    <property type="component" value="Unassembled WGS sequence"/>
</dbReference>
<organism evidence="2 3">
    <name type="scientific">Candidatus Uhrbacteria bacterium GW2011_GWA2_52_8d</name>
    <dbReference type="NCBI Taxonomy" id="1618979"/>
    <lineage>
        <taxon>Bacteria</taxon>
        <taxon>Candidatus Uhriibacteriota</taxon>
    </lineage>
</organism>
<evidence type="ECO:0000313" key="3">
    <source>
        <dbReference type="Proteomes" id="UP000034054"/>
    </source>
</evidence>
<dbReference type="SUPFAM" id="SSF88713">
    <property type="entry name" value="Glycoside hydrolase/deacetylase"/>
    <property type="match status" value="1"/>
</dbReference>
<dbReference type="InterPro" id="IPR012334">
    <property type="entry name" value="Pectin_lyas_fold"/>
</dbReference>
<evidence type="ECO:0000256" key="1">
    <source>
        <dbReference type="SAM" id="MobiDB-lite"/>
    </source>
</evidence>
<dbReference type="Gene3D" id="2.160.20.10">
    <property type="entry name" value="Single-stranded right-handed beta-helix, Pectin lyase-like"/>
    <property type="match status" value="1"/>
</dbReference>
<proteinExistence type="predicted"/>
<dbReference type="GO" id="GO:0005975">
    <property type="term" value="P:carbohydrate metabolic process"/>
    <property type="evidence" value="ECO:0007669"/>
    <property type="project" value="InterPro"/>
</dbReference>
<feature type="compositionally biased region" description="Acidic residues" evidence="1">
    <location>
        <begin position="967"/>
        <end position="978"/>
    </location>
</feature>
<dbReference type="EMBL" id="LCRH01000010">
    <property type="protein sequence ID" value="KKW33062.1"/>
    <property type="molecule type" value="Genomic_DNA"/>
</dbReference>
<accession>A0A0G1ZXB2</accession>
<sequence length="1155" mass="124415">MDIKTYIQLVVVVGVVLFGGVHAAWATTFYVDGATGHNANDGLSWGSAVATIQNAISKATQEGDVIEISGGTYSENVDANKAGVTLQGSKASGHESDVILSSTTFPYTARASGVSLHNVQIQGGSTFYSKAIRTTVSDVTIQDIGINGFFGIGISLESGTTNVLIRDVEVIDSITAISGDSSVTGVLDHVIARGYAPGSTPAAMVYLSGSANLSLMNSFIVGGYRYCVKTEGSAQVTIRNSIVGGCGLEYTQNSENYSLLAVDSSVIDIDDSIVNGYIRSPHTTISSGVTLGENVPVNTFPDVEQLSANEAYFILSVDGRDAISNADALAGVAEGFGAHISYFIDSPDAFVESDWDVVKDLVARGHDIGSRARSNHLLTNNGPFQIAYTGSDTNVSMSVINSGTLFFTQGDTSIDVLGPWDLVTEYPAVDGLCQAIDAHASYSCTLTITGAALDTLPDYPSTVLQDATTALSTAPTMIPYDKRSPAQGGRFFTEALVNTKQVIEESIGGGYEVVSLGYPGQQHDEPIRDMVEATGYLIARGSANIAKSDHLWTSLEDVYQTPLTLNYIQAKGTDYDTLSLSEQETRLRQFADAWAFSALQSALVGTLKVHGSDTLNTQELYWILDELTTHGVALVSLSEFRDLLDASWTTVDGRSFTKPLTDQTDYHLTFGSEQVDAGSAYASMATDADDLPLYGNPDIGPFEVQPTLELGTDLLPVGETTRVYEDGKFYSLDGSASGEADFSIEPSTGMLIFDETQARPWFADVFIDTWGFSESVESQWQEIAPSDTGSTLHTLGGFESAQVVLVFVQPEGGEQVLIAVPVSDHSGRITFLYEGGYSAPVTFLLDHDTTPPTQPALIQPSDNMMLYSTNVLLEWEEAVDTQSGPIGYVLSIDGIETETESLSTQYIAENLSCDSHEWFVVAQDAAGNQTASERGTFEVVCGRTAPSAGSGNTTDPGRPTSQTQDEQSQEEEQEEEDGIGGGGEYLLRSPITGEWEAVNEVHAASVIKSTSFSTVYYITQDFKRAPFPNEITYFTWFDSFDEIEMVTDATLSTLELALPIMPKPDVVLVKTPSTPEVYVMRDGQDDPTRPDLHWIETEEQAREWFGSLWALYVLDVDPTIISRLDVCEPCTVEDIDALLTTLTMRSLLMQRAQAG</sequence>
<dbReference type="InterPro" id="IPR011050">
    <property type="entry name" value="Pectin_lyase_fold/virulence"/>
</dbReference>
<name>A0A0G1ZXB2_9BACT</name>
<comment type="caution">
    <text evidence="2">The sequence shown here is derived from an EMBL/GenBank/DDBJ whole genome shotgun (WGS) entry which is preliminary data.</text>
</comment>
<gene>
    <name evidence="2" type="ORF">UY76_C0010G0019</name>
</gene>
<evidence type="ECO:0000313" key="2">
    <source>
        <dbReference type="EMBL" id="KKW33062.1"/>
    </source>
</evidence>
<reference evidence="2 3" key="1">
    <citation type="journal article" date="2015" name="Nature">
        <title>rRNA introns, odd ribosomes, and small enigmatic genomes across a large radiation of phyla.</title>
        <authorList>
            <person name="Brown C.T."/>
            <person name="Hug L.A."/>
            <person name="Thomas B.C."/>
            <person name="Sharon I."/>
            <person name="Castelle C.J."/>
            <person name="Singh A."/>
            <person name="Wilkins M.J."/>
            <person name="Williams K.H."/>
            <person name="Banfield J.F."/>
        </authorList>
    </citation>
    <scope>NUCLEOTIDE SEQUENCE [LARGE SCALE GENOMIC DNA]</scope>
</reference>
<feature type="region of interest" description="Disordered" evidence="1">
    <location>
        <begin position="942"/>
        <end position="986"/>
    </location>
</feature>
<dbReference type="InterPro" id="IPR011330">
    <property type="entry name" value="Glyco_hydro/deAcase_b/a-brl"/>
</dbReference>
<dbReference type="SUPFAM" id="SSF51126">
    <property type="entry name" value="Pectin lyase-like"/>
    <property type="match status" value="1"/>
</dbReference>
<dbReference type="AlphaFoldDB" id="A0A0G1ZXB2"/>
<protein>
    <submittedName>
        <fullName evidence="2">Uncharacterized protein</fullName>
    </submittedName>
</protein>